<dbReference type="PANTHER" id="PTHR30309">
    <property type="entry name" value="INNER MEMBRANE PROTEIN YGIH"/>
    <property type="match status" value="1"/>
</dbReference>
<protein>
    <submittedName>
        <fullName evidence="11">Uncharacterized protein</fullName>
    </submittedName>
</protein>
<keyword evidence="2" id="KW-0444">Lipid biosynthesis</keyword>
<feature type="non-terminal residue" evidence="11">
    <location>
        <position position="1"/>
    </location>
</feature>
<feature type="transmembrane region" description="Helical" evidence="10">
    <location>
        <begin position="174"/>
        <end position="191"/>
    </location>
</feature>
<feature type="transmembrane region" description="Helical" evidence="10">
    <location>
        <begin position="151"/>
        <end position="168"/>
    </location>
</feature>
<evidence type="ECO:0000256" key="1">
    <source>
        <dbReference type="ARBA" id="ARBA00022475"/>
    </source>
</evidence>
<dbReference type="SMART" id="SM01207">
    <property type="entry name" value="G3P_acyltransf"/>
    <property type="match status" value="1"/>
</dbReference>
<dbReference type="GO" id="GO:0005886">
    <property type="term" value="C:plasma membrane"/>
    <property type="evidence" value="ECO:0007669"/>
    <property type="project" value="InterPro"/>
</dbReference>
<evidence type="ECO:0000256" key="7">
    <source>
        <dbReference type="ARBA" id="ARBA00023136"/>
    </source>
</evidence>
<dbReference type="Pfam" id="PF02660">
    <property type="entry name" value="G3P_acyltransf"/>
    <property type="match status" value="1"/>
</dbReference>
<keyword evidence="5 10" id="KW-1133">Transmembrane helix</keyword>
<evidence type="ECO:0000256" key="9">
    <source>
        <dbReference type="ARBA" id="ARBA00023264"/>
    </source>
</evidence>
<evidence type="ECO:0000256" key="10">
    <source>
        <dbReference type="SAM" id="Phobius"/>
    </source>
</evidence>
<evidence type="ECO:0000313" key="11">
    <source>
        <dbReference type="EMBL" id="GAH31811.1"/>
    </source>
</evidence>
<dbReference type="AlphaFoldDB" id="X1EEU8"/>
<evidence type="ECO:0000256" key="3">
    <source>
        <dbReference type="ARBA" id="ARBA00022679"/>
    </source>
</evidence>
<evidence type="ECO:0000256" key="8">
    <source>
        <dbReference type="ARBA" id="ARBA00023209"/>
    </source>
</evidence>
<accession>X1EEU8</accession>
<evidence type="ECO:0000256" key="6">
    <source>
        <dbReference type="ARBA" id="ARBA00023098"/>
    </source>
</evidence>
<gene>
    <name evidence="11" type="ORF">S03H2_23580</name>
</gene>
<dbReference type="InterPro" id="IPR003811">
    <property type="entry name" value="G3P_acylTferase_PlsY"/>
</dbReference>
<keyword evidence="3" id="KW-0808">Transferase</keyword>
<dbReference type="GO" id="GO:0043772">
    <property type="term" value="F:acyl-phosphate glycerol-3-phosphate acyltransferase activity"/>
    <property type="evidence" value="ECO:0007669"/>
    <property type="project" value="InterPro"/>
</dbReference>
<feature type="transmembrane region" description="Helical" evidence="10">
    <location>
        <begin position="12"/>
        <end position="35"/>
    </location>
</feature>
<keyword evidence="8" id="KW-0594">Phospholipid biosynthesis</keyword>
<dbReference type="PANTHER" id="PTHR30309:SF0">
    <property type="entry name" value="GLYCEROL-3-PHOSPHATE ACYLTRANSFERASE-RELATED"/>
    <property type="match status" value="1"/>
</dbReference>
<sequence>KFFLMFMGSPELFRNIGLIIICNFIGAIPFCNIIAKIHSNKDLREIGDKNPGSWNLIFNVSKFWGSLGVILDILKGFLSYFLVLKITDFEIVAILAGCAAIAGHNYSPYLKFSGGKGIASTIGFLLAIHPLAIIAFGIGILSALFSVRNMIWGVISGIVASSIFLWLFKSSPVYLIAGILLLMIVIPKYINRSITIPHNFKFRKEKSIKDLFTPKIR</sequence>
<organism evidence="11">
    <name type="scientific">marine sediment metagenome</name>
    <dbReference type="NCBI Taxonomy" id="412755"/>
    <lineage>
        <taxon>unclassified sequences</taxon>
        <taxon>metagenomes</taxon>
        <taxon>ecological metagenomes</taxon>
    </lineage>
</organism>
<comment type="caution">
    <text evidence="11">The sequence shown here is derived from an EMBL/GenBank/DDBJ whole genome shotgun (WGS) entry which is preliminary data.</text>
</comment>
<keyword evidence="4 10" id="KW-0812">Transmembrane</keyword>
<dbReference type="HAMAP" id="MF_01043">
    <property type="entry name" value="PlsY"/>
    <property type="match status" value="1"/>
</dbReference>
<proteinExistence type="inferred from homology"/>
<keyword evidence="6" id="KW-0443">Lipid metabolism</keyword>
<evidence type="ECO:0000256" key="2">
    <source>
        <dbReference type="ARBA" id="ARBA00022516"/>
    </source>
</evidence>
<feature type="transmembrane region" description="Helical" evidence="10">
    <location>
        <begin position="89"/>
        <end position="106"/>
    </location>
</feature>
<evidence type="ECO:0000256" key="5">
    <source>
        <dbReference type="ARBA" id="ARBA00022989"/>
    </source>
</evidence>
<name>X1EEU8_9ZZZZ</name>
<feature type="transmembrane region" description="Helical" evidence="10">
    <location>
        <begin position="118"/>
        <end position="144"/>
    </location>
</feature>
<keyword evidence="9" id="KW-1208">Phospholipid metabolism</keyword>
<evidence type="ECO:0000256" key="4">
    <source>
        <dbReference type="ARBA" id="ARBA00022692"/>
    </source>
</evidence>
<dbReference type="EMBL" id="BARU01012911">
    <property type="protein sequence ID" value="GAH31811.1"/>
    <property type="molecule type" value="Genomic_DNA"/>
</dbReference>
<dbReference type="GO" id="GO:0008654">
    <property type="term" value="P:phospholipid biosynthetic process"/>
    <property type="evidence" value="ECO:0007669"/>
    <property type="project" value="UniProtKB-KW"/>
</dbReference>
<keyword evidence="7 10" id="KW-0472">Membrane</keyword>
<reference evidence="11" key="1">
    <citation type="journal article" date="2014" name="Front. Microbiol.">
        <title>High frequency of phylogenetically diverse reductive dehalogenase-homologous genes in deep subseafloor sedimentary metagenomes.</title>
        <authorList>
            <person name="Kawai M."/>
            <person name="Futagami T."/>
            <person name="Toyoda A."/>
            <person name="Takaki Y."/>
            <person name="Nishi S."/>
            <person name="Hori S."/>
            <person name="Arai W."/>
            <person name="Tsubouchi T."/>
            <person name="Morono Y."/>
            <person name="Uchiyama I."/>
            <person name="Ito T."/>
            <person name="Fujiyama A."/>
            <person name="Inagaki F."/>
            <person name="Takami H."/>
        </authorList>
    </citation>
    <scope>NUCLEOTIDE SEQUENCE</scope>
    <source>
        <strain evidence="11">Expedition CK06-06</strain>
    </source>
</reference>
<keyword evidence="1" id="KW-1003">Cell membrane</keyword>